<evidence type="ECO:0008006" key="3">
    <source>
        <dbReference type="Google" id="ProtNLM"/>
    </source>
</evidence>
<sequence length="212" mass="25106">MRINRLAYFLILSGILIAVQSCTSVPYVKKHQLQAGIKNMTVSTFVFESSKDSSLLKKQYLEFTKQGRVNYSVTLNATLDTIQTTEKKLFFTKQTFPDLPNYYCKTRWKTNHRERISCYSQKKHKQNEKIMFYSKDGRILKRVDNFTSFNTYNYNYDNRELSSITVEDRSGTLIETIHVTCLKKEKNKNCVILEQHYTVSDSLLRIYRNYNY</sequence>
<dbReference type="KEGG" id="fop:FNB79_12520"/>
<keyword evidence="2" id="KW-1185">Reference proteome</keyword>
<dbReference type="EMBL" id="CP041637">
    <property type="protein sequence ID" value="QDO94751.1"/>
    <property type="molecule type" value="Genomic_DNA"/>
</dbReference>
<reference evidence="1 2" key="1">
    <citation type="submission" date="2019-07" db="EMBL/GenBank/DDBJ databases">
        <title>Genome sequencing for Formosa sp. PS13.</title>
        <authorList>
            <person name="Park S.-J."/>
        </authorList>
    </citation>
    <scope>NUCLEOTIDE SEQUENCE [LARGE SCALE GENOMIC DNA]</scope>
    <source>
        <strain evidence="1 2">PS13</strain>
    </source>
</reference>
<accession>A0A516GTA5</accession>
<dbReference type="Proteomes" id="UP000319209">
    <property type="component" value="Chromosome"/>
</dbReference>
<dbReference type="PROSITE" id="PS51257">
    <property type="entry name" value="PROKAR_LIPOPROTEIN"/>
    <property type="match status" value="1"/>
</dbReference>
<evidence type="ECO:0000313" key="1">
    <source>
        <dbReference type="EMBL" id="QDO94751.1"/>
    </source>
</evidence>
<protein>
    <recommendedName>
        <fullName evidence="3">Lipoprotein</fullName>
    </recommendedName>
</protein>
<dbReference type="OrthoDB" id="1347089at2"/>
<organism evidence="1 2">
    <name type="scientific">Formosa sediminum</name>
    <dbReference type="NCBI Taxonomy" id="2594004"/>
    <lineage>
        <taxon>Bacteria</taxon>
        <taxon>Pseudomonadati</taxon>
        <taxon>Bacteroidota</taxon>
        <taxon>Flavobacteriia</taxon>
        <taxon>Flavobacteriales</taxon>
        <taxon>Flavobacteriaceae</taxon>
        <taxon>Formosa</taxon>
    </lineage>
</organism>
<proteinExistence type="predicted"/>
<evidence type="ECO:0000313" key="2">
    <source>
        <dbReference type="Proteomes" id="UP000319209"/>
    </source>
</evidence>
<name>A0A516GTA5_9FLAO</name>
<dbReference type="RefSeq" id="WP_143381626.1">
    <property type="nucleotide sequence ID" value="NZ_CP041637.1"/>
</dbReference>
<dbReference type="AlphaFoldDB" id="A0A516GTA5"/>
<gene>
    <name evidence="1" type="ORF">FNB79_12520</name>
</gene>